<sequence length="29" mass="3546">MQYQLCQYYITKRAISKRNDSFFTNQSPN</sequence>
<protein>
    <submittedName>
        <fullName evidence="1">Uncharacterized protein</fullName>
    </submittedName>
</protein>
<organism evidence="1">
    <name type="scientific">Siphoviridae sp. cttFh17</name>
    <dbReference type="NCBI Taxonomy" id="2826491"/>
    <lineage>
        <taxon>Viruses</taxon>
        <taxon>Duplodnaviria</taxon>
        <taxon>Heunggongvirae</taxon>
        <taxon>Uroviricota</taxon>
        <taxon>Caudoviricetes</taxon>
    </lineage>
</organism>
<reference evidence="1" key="1">
    <citation type="journal article" date="2021" name="Proc. Natl. Acad. Sci. U.S.A.">
        <title>A Catalog of Tens of Thousands of Viruses from Human Metagenomes Reveals Hidden Associations with Chronic Diseases.</title>
        <authorList>
            <person name="Tisza M.J."/>
            <person name="Buck C.B."/>
        </authorList>
    </citation>
    <scope>NUCLEOTIDE SEQUENCE</scope>
    <source>
        <strain evidence="1">CttFh17</strain>
    </source>
</reference>
<proteinExistence type="predicted"/>
<evidence type="ECO:0000313" key="1">
    <source>
        <dbReference type="EMBL" id="DAD94503.1"/>
    </source>
</evidence>
<name>A0A8S5NJI3_9CAUD</name>
<accession>A0A8S5NJI3</accession>
<dbReference type="EMBL" id="BK015176">
    <property type="protein sequence ID" value="DAD94503.1"/>
    <property type="molecule type" value="Genomic_DNA"/>
</dbReference>